<dbReference type="KEGG" id="kim:G3T16_01625"/>
<reference evidence="3 4" key="1">
    <citation type="submission" date="2020-02" db="EMBL/GenBank/DDBJ databases">
        <title>Genome sequencing for Kineobactrum sp. M2.</title>
        <authorList>
            <person name="Park S.-J."/>
        </authorList>
    </citation>
    <scope>NUCLEOTIDE SEQUENCE [LARGE SCALE GENOMIC DNA]</scope>
    <source>
        <strain evidence="3 4">M2</strain>
    </source>
</reference>
<feature type="domain" description="FecR N-terminal" evidence="2">
    <location>
        <begin position="12"/>
        <end position="51"/>
    </location>
</feature>
<feature type="transmembrane region" description="Helical" evidence="1">
    <location>
        <begin position="90"/>
        <end position="108"/>
    </location>
</feature>
<accession>A0A6C0U4C0</accession>
<dbReference type="Proteomes" id="UP000477680">
    <property type="component" value="Chromosome"/>
</dbReference>
<dbReference type="EMBL" id="CP048711">
    <property type="protein sequence ID" value="QIB64294.1"/>
    <property type="molecule type" value="Genomic_DNA"/>
</dbReference>
<evidence type="ECO:0000313" key="4">
    <source>
        <dbReference type="Proteomes" id="UP000477680"/>
    </source>
</evidence>
<name>A0A6C0U4C0_9GAMM</name>
<dbReference type="Pfam" id="PF16220">
    <property type="entry name" value="DUF4880"/>
    <property type="match status" value="1"/>
</dbReference>
<keyword evidence="1" id="KW-0472">Membrane</keyword>
<sequence length="113" mass="12359">MSFPDIREIEAQAADWVVRLDSDTSTAETRAAFAEWRKRSALHGEAYDRLRGLWDTLDADGELAGRATGDVAADLARAGPWTRPPGRTRWWAVAASVALLGVTVAILFHQQGP</sequence>
<organism evidence="3 4">
    <name type="scientific">Kineobactrum salinum</name>
    <dbReference type="NCBI Taxonomy" id="2708301"/>
    <lineage>
        <taxon>Bacteria</taxon>
        <taxon>Pseudomonadati</taxon>
        <taxon>Pseudomonadota</taxon>
        <taxon>Gammaproteobacteria</taxon>
        <taxon>Cellvibrionales</taxon>
        <taxon>Halieaceae</taxon>
        <taxon>Kineobactrum</taxon>
    </lineage>
</organism>
<evidence type="ECO:0000313" key="3">
    <source>
        <dbReference type="EMBL" id="QIB64294.1"/>
    </source>
</evidence>
<keyword evidence="4" id="KW-1185">Reference proteome</keyword>
<keyword evidence="1" id="KW-0812">Transmembrane</keyword>
<dbReference type="AlphaFoldDB" id="A0A6C0U4C0"/>
<evidence type="ECO:0000256" key="1">
    <source>
        <dbReference type="SAM" id="Phobius"/>
    </source>
</evidence>
<dbReference type="RefSeq" id="WP_163493544.1">
    <property type="nucleotide sequence ID" value="NZ_CP048711.1"/>
</dbReference>
<dbReference type="InterPro" id="IPR032623">
    <property type="entry name" value="FecR_N"/>
</dbReference>
<proteinExistence type="predicted"/>
<protein>
    <submittedName>
        <fullName evidence="3">DUF4880 domain-containing protein</fullName>
    </submittedName>
</protein>
<keyword evidence="1" id="KW-1133">Transmembrane helix</keyword>
<evidence type="ECO:0000259" key="2">
    <source>
        <dbReference type="Pfam" id="PF16220"/>
    </source>
</evidence>
<gene>
    <name evidence="3" type="ORF">G3T16_01625</name>
</gene>